<organism evidence="1">
    <name type="scientific">Arcobacter sp. AZ-2023</name>
    <dbReference type="NCBI Taxonomy" id="3074453"/>
    <lineage>
        <taxon>Bacteria</taxon>
        <taxon>Pseudomonadati</taxon>
        <taxon>Campylobacterota</taxon>
        <taxon>Epsilonproteobacteria</taxon>
        <taxon>Campylobacterales</taxon>
        <taxon>Arcobacteraceae</taxon>
        <taxon>Arcobacter</taxon>
    </lineage>
</organism>
<protein>
    <recommendedName>
        <fullName evidence="7">DNA-binding protein</fullName>
    </recommendedName>
</protein>
<evidence type="ECO:0000313" key="1">
    <source>
        <dbReference type="EMBL" id="WNL11781.1"/>
    </source>
</evidence>
<dbReference type="EMBL" id="CP134849">
    <property type="protein sequence ID" value="WNL18892.1"/>
    <property type="molecule type" value="Genomic_DNA"/>
</dbReference>
<dbReference type="EMBL" id="CP134850">
    <property type="protein sequence ID" value="WNL21031.1"/>
    <property type="molecule type" value="Genomic_DNA"/>
</dbReference>
<evidence type="ECO:0000313" key="5">
    <source>
        <dbReference type="EMBL" id="WNL22806.1"/>
    </source>
</evidence>
<evidence type="ECO:0008006" key="7">
    <source>
        <dbReference type="Google" id="ProtNLM"/>
    </source>
</evidence>
<dbReference type="AlphaFoldDB" id="A0AA96CLS7"/>
<gene>
    <name evidence="2" type="ORF">RJG51_03295</name>
    <name evidence="1" type="ORF">RJG52_07545</name>
    <name evidence="3" type="ORF">RJG53_09945</name>
    <name evidence="5" type="ORF">RJG55_07550</name>
    <name evidence="4" type="ORF">RJG56_09825</name>
    <name evidence="6" type="ORF">RJG57_03820</name>
</gene>
<name>A0AA96CLS7_9BACT</name>
<evidence type="ECO:0000313" key="3">
    <source>
        <dbReference type="EMBL" id="WNL18892.1"/>
    </source>
</evidence>
<evidence type="ECO:0000313" key="6">
    <source>
        <dbReference type="EMBL" id="WNL26301.1"/>
    </source>
</evidence>
<dbReference type="EMBL" id="CP134845">
    <property type="protein sequence ID" value="WNL15226.1"/>
    <property type="molecule type" value="Genomic_DNA"/>
</dbReference>
<evidence type="ECO:0000313" key="2">
    <source>
        <dbReference type="EMBL" id="WNL15226.1"/>
    </source>
</evidence>
<sequence>MSNSIQIEQITEKKEYQNMQKPKYLRSKELAIYLGIGESTVWLYVKQGKLIKHKISAKVTLFDVYQADKSLNLI</sequence>
<dbReference type="EMBL" id="CP134851">
    <property type="protein sequence ID" value="WNL22806.1"/>
    <property type="molecule type" value="Genomic_DNA"/>
</dbReference>
<proteinExistence type="predicted"/>
<dbReference type="SUPFAM" id="SSF46955">
    <property type="entry name" value="Putative DNA-binding domain"/>
    <property type="match status" value="1"/>
</dbReference>
<dbReference type="EMBL" id="CP134852">
    <property type="protein sequence ID" value="WNL26301.1"/>
    <property type="molecule type" value="Genomic_DNA"/>
</dbReference>
<reference evidence="3" key="1">
    <citation type="submission" date="2023-09" db="EMBL/GenBank/DDBJ databases">
        <title>Arcobacter tbilisiensis sp. nov. isolated from chicken meat in Tbilisi, Georgia.</title>
        <authorList>
            <person name="Matthias R."/>
            <person name="Zautner A.E."/>
        </authorList>
    </citation>
    <scope>NUCLEOTIDE SEQUENCE</scope>
    <source>
        <strain evidence="6">LEO 70</strain>
        <strain evidence="5">LEO 74</strain>
        <strain evidence="4">LEO 79</strain>
        <strain evidence="3">LEO 99</strain>
    </source>
</reference>
<evidence type="ECO:0000313" key="4">
    <source>
        <dbReference type="EMBL" id="WNL21031.1"/>
    </source>
</evidence>
<dbReference type="EMBL" id="CP134844">
    <property type="protein sequence ID" value="WNL11781.1"/>
    <property type="molecule type" value="Genomic_DNA"/>
</dbReference>
<accession>A0AA96CLS7</accession>
<reference evidence="1" key="2">
    <citation type="submission" date="2023-09" db="EMBL/GenBank/DDBJ databases">
        <title>Characterization of Arcobacter Isolates from Retail Chicken Sold in Supermarkets in Tbilisi, Georgia.</title>
        <authorList>
            <person name="Matthias R."/>
            <person name="Zautner A.E."/>
        </authorList>
    </citation>
    <scope>NUCLEOTIDE SEQUENCE</scope>
    <source>
        <strain evidence="2">LEO 108</strain>
        <strain evidence="1">LEO 109</strain>
    </source>
</reference>
<dbReference type="InterPro" id="IPR009061">
    <property type="entry name" value="DNA-bd_dom_put_sf"/>
</dbReference>